<dbReference type="InterPro" id="IPR052155">
    <property type="entry name" value="Biofilm_reg_signaling"/>
</dbReference>
<reference evidence="4 5" key="1">
    <citation type="submission" date="2012-10" db="EMBL/GenBank/DDBJ databases">
        <title>Genome sequencing of Tanticharoenia sakaeratensis NBRC 103193.</title>
        <authorList>
            <person name="Azuma Y."/>
            <person name="Hadano H."/>
            <person name="Hirakawa H."/>
            <person name="Matsushita K."/>
        </authorList>
    </citation>
    <scope>NUCLEOTIDE SEQUENCE [LARGE SCALE GENOMIC DNA]</scope>
    <source>
        <strain evidence="4 5">NBRC 103193</strain>
    </source>
</reference>
<dbReference type="PROSITE" id="PS50883">
    <property type="entry name" value="EAL"/>
    <property type="match status" value="1"/>
</dbReference>
<feature type="domain" description="GGDEF" evidence="3">
    <location>
        <begin position="216"/>
        <end position="348"/>
    </location>
</feature>
<dbReference type="STRING" id="1231623.Tasa_004_002"/>
<dbReference type="InterPro" id="IPR035919">
    <property type="entry name" value="EAL_sf"/>
</dbReference>
<gene>
    <name evidence="4" type="ORF">Tasa_004_002</name>
</gene>
<dbReference type="InterPro" id="IPR043128">
    <property type="entry name" value="Rev_trsase/Diguanyl_cyclase"/>
</dbReference>
<dbReference type="CDD" id="cd01948">
    <property type="entry name" value="EAL"/>
    <property type="match status" value="1"/>
</dbReference>
<dbReference type="PANTHER" id="PTHR44757:SF2">
    <property type="entry name" value="BIOFILM ARCHITECTURE MAINTENANCE PROTEIN MBAA"/>
    <property type="match status" value="1"/>
</dbReference>
<dbReference type="Pfam" id="PF00563">
    <property type="entry name" value="EAL"/>
    <property type="match status" value="1"/>
</dbReference>
<protein>
    <submittedName>
        <fullName evidence="4">Diguanylate cyclase GGDEF domain protein</fullName>
    </submittedName>
</protein>
<dbReference type="Pfam" id="PF00990">
    <property type="entry name" value="GGDEF"/>
    <property type="match status" value="1"/>
</dbReference>
<dbReference type="RefSeq" id="WP_048846431.1">
    <property type="nucleotide sequence ID" value="NZ_BALE01000004.1"/>
</dbReference>
<keyword evidence="1" id="KW-0472">Membrane</keyword>
<dbReference type="NCBIfam" id="TIGR00254">
    <property type="entry name" value="GGDEF"/>
    <property type="match status" value="1"/>
</dbReference>
<dbReference type="SMART" id="SM00052">
    <property type="entry name" value="EAL"/>
    <property type="match status" value="1"/>
</dbReference>
<dbReference type="OrthoDB" id="9793210at2"/>
<keyword evidence="1" id="KW-1133">Transmembrane helix</keyword>
<evidence type="ECO:0000259" key="3">
    <source>
        <dbReference type="PROSITE" id="PS50887"/>
    </source>
</evidence>
<comment type="caution">
    <text evidence="4">The sequence shown here is derived from an EMBL/GenBank/DDBJ whole genome shotgun (WGS) entry which is preliminary data.</text>
</comment>
<feature type="domain" description="EAL" evidence="2">
    <location>
        <begin position="357"/>
        <end position="607"/>
    </location>
</feature>
<dbReference type="Gene3D" id="3.20.20.450">
    <property type="entry name" value="EAL domain"/>
    <property type="match status" value="1"/>
</dbReference>
<dbReference type="EMBL" id="BALE01000004">
    <property type="protein sequence ID" value="GAN52937.1"/>
    <property type="molecule type" value="Genomic_DNA"/>
</dbReference>
<organism evidence="4 5">
    <name type="scientific">Tanticharoenia sakaeratensis NBRC 103193</name>
    <dbReference type="NCBI Taxonomy" id="1231623"/>
    <lineage>
        <taxon>Bacteria</taxon>
        <taxon>Pseudomonadati</taxon>
        <taxon>Pseudomonadota</taxon>
        <taxon>Alphaproteobacteria</taxon>
        <taxon>Acetobacterales</taxon>
        <taxon>Acetobacteraceae</taxon>
        <taxon>Tanticharoenia</taxon>
    </lineage>
</organism>
<evidence type="ECO:0000259" key="2">
    <source>
        <dbReference type="PROSITE" id="PS50883"/>
    </source>
</evidence>
<sequence length="619" mass="66290">MPNFPLPRSGLMALAATTGACVAGALVLSATRSGDAAALSSGTPIILCLLAILASALTGTAWQPAPSGLSPLQWRWLAARHGWAATAPGAMAFISASRIMDADPAFCMLTGYGAGACVESLDLSPALLDDLAGNAADGGGCTVVTRLRTCSGGGLEARVSARSTRVQRRTGILLLITDARPMLRKRDLDETDPMTGLPGRKAMERHMATRIGPRAARSALLSLDLDRFHAVNDLHGYTMGDEVVCRMAERLRASAAPGAIVGRMGGDKFAIIAPIDIAEDALAVAQAAQDAICAALPIGDATLYMSSGIGICVAPDDATDPDTARRRADLALYRAKDTAHGTICRFEPFMAAAAVMRATLEADLHSAIAGRELFLEYQPQFRAYSEELLGFEALLRWRHPKRGIVPPLQFIGLAEQSALIGEIGRWVLREACLEATRWPSHLHVAVNVSAAQFQQDDMADVVAETLRECGLAAHRLELELTESIMLTNQARNLDMLRRLRAGGTPISMDDFGTGYCSLTYLRQFPFNRIKIDRSFVRDMVHDSATRSIVQVIISMSEALDVAVVAEGVETTAQLDLLRSLNCGQIQGYLFGRPAPIAYYADLVARSITAHPLPVMQIAS</sequence>
<dbReference type="PROSITE" id="PS50887">
    <property type="entry name" value="GGDEF"/>
    <property type="match status" value="1"/>
</dbReference>
<dbReference type="InterPro" id="IPR001633">
    <property type="entry name" value="EAL_dom"/>
</dbReference>
<dbReference type="AlphaFoldDB" id="A0A0D6MH36"/>
<accession>A0A0D6MH36</accession>
<dbReference type="InterPro" id="IPR029787">
    <property type="entry name" value="Nucleotide_cyclase"/>
</dbReference>
<keyword evidence="1" id="KW-0812">Transmembrane</keyword>
<evidence type="ECO:0000256" key="1">
    <source>
        <dbReference type="SAM" id="Phobius"/>
    </source>
</evidence>
<keyword evidence="5" id="KW-1185">Reference proteome</keyword>
<dbReference type="Gene3D" id="3.30.70.270">
    <property type="match status" value="1"/>
</dbReference>
<evidence type="ECO:0000313" key="5">
    <source>
        <dbReference type="Proteomes" id="UP000032679"/>
    </source>
</evidence>
<dbReference type="SUPFAM" id="SSF141868">
    <property type="entry name" value="EAL domain-like"/>
    <property type="match status" value="1"/>
</dbReference>
<dbReference type="Proteomes" id="UP000032679">
    <property type="component" value="Unassembled WGS sequence"/>
</dbReference>
<feature type="transmembrane region" description="Helical" evidence="1">
    <location>
        <begin position="43"/>
        <end position="62"/>
    </location>
</feature>
<dbReference type="PANTHER" id="PTHR44757">
    <property type="entry name" value="DIGUANYLATE CYCLASE DGCP"/>
    <property type="match status" value="1"/>
</dbReference>
<dbReference type="SUPFAM" id="SSF55073">
    <property type="entry name" value="Nucleotide cyclase"/>
    <property type="match status" value="1"/>
</dbReference>
<evidence type="ECO:0000313" key="4">
    <source>
        <dbReference type="EMBL" id="GAN52937.1"/>
    </source>
</evidence>
<dbReference type="CDD" id="cd01949">
    <property type="entry name" value="GGDEF"/>
    <property type="match status" value="1"/>
</dbReference>
<proteinExistence type="predicted"/>
<dbReference type="SMART" id="SM00267">
    <property type="entry name" value="GGDEF"/>
    <property type="match status" value="1"/>
</dbReference>
<name>A0A0D6MH36_9PROT</name>
<dbReference type="InterPro" id="IPR000160">
    <property type="entry name" value="GGDEF_dom"/>
</dbReference>